<dbReference type="OrthoDB" id="1293009at2"/>
<dbReference type="Gene3D" id="2.40.160.130">
    <property type="entry name" value="Capsule assembly protein Wzi"/>
    <property type="match status" value="1"/>
</dbReference>
<dbReference type="STRING" id="1416801.SAMN05192553_104381"/>
<dbReference type="Proteomes" id="UP000199403">
    <property type="component" value="Unassembled WGS sequence"/>
</dbReference>
<dbReference type="AlphaFoldDB" id="A0A1H6ZN75"/>
<dbReference type="Pfam" id="PF14052">
    <property type="entry name" value="Caps_assemb_Wzi"/>
    <property type="match status" value="1"/>
</dbReference>
<proteinExistence type="predicted"/>
<protein>
    <submittedName>
        <fullName evidence="1">Capsule assembly protein Wzi</fullName>
    </submittedName>
</protein>
<dbReference type="InterPro" id="IPR026950">
    <property type="entry name" value="Caps_assemb_Wzi"/>
</dbReference>
<dbReference type="InterPro" id="IPR038636">
    <property type="entry name" value="Wzi_sf"/>
</dbReference>
<dbReference type="EMBL" id="FNZH01000004">
    <property type="protein sequence ID" value="SEJ51050.1"/>
    <property type="molecule type" value="Genomic_DNA"/>
</dbReference>
<evidence type="ECO:0000313" key="1">
    <source>
        <dbReference type="EMBL" id="SEJ51050.1"/>
    </source>
</evidence>
<dbReference type="RefSeq" id="WP_092175838.1">
    <property type="nucleotide sequence ID" value="NZ_FNZH01000004.1"/>
</dbReference>
<organism evidence="1 2">
    <name type="scientific">Cyclobacterium xiamenense</name>
    <dbReference type="NCBI Taxonomy" id="1297121"/>
    <lineage>
        <taxon>Bacteria</taxon>
        <taxon>Pseudomonadati</taxon>
        <taxon>Bacteroidota</taxon>
        <taxon>Cytophagia</taxon>
        <taxon>Cytophagales</taxon>
        <taxon>Cyclobacteriaceae</taxon>
        <taxon>Cyclobacterium</taxon>
    </lineage>
</organism>
<evidence type="ECO:0000313" key="2">
    <source>
        <dbReference type="Proteomes" id="UP000199403"/>
    </source>
</evidence>
<sequence length="546" mass="62397">MYLVTQMHQPSRISVYWVGLVLLLVAGPFSARAQMFAGEPMLEEVSRRAQLLGKGDPQVSYLLRPLTANLSGLIEGDSLQEPRRIGGNWSLLPVRASLDHSTRRPYGSYPYLTVPARGPQLWINPGLQFTRSWLTIRFQPEAIVAVNSAFDGYPDTYSRQVNQWYFRYPNTLNFPERFGDGALFRLGWGQSKVAAHWRNWEASLSTQSIWWGPGQFHSLTFSQQAPGFPHLSLGSRAPLSTVLGSFEAQLLVGRLESTAYPPVQEEQLNQQFYRPHRTDPRYLNALILTYSPKWLPGLSAGASRTFQIHNRDRPPGFRSLLPVVLPLIKENYGFTNADGNWDQQVTLFGRWRLPEAKTELYFEYGRRDHALNWREFALNPEHARAYLLGFIKLWALERGHFQVRGEMVQQQEAINRLVRYASNAGMNWHGHAQVRGFSHRGEPLGVGLGSGTNLQTLEFSHVDGWKKTGLRLDRVARNNDFFYAAGSNADLEPWTDLALALLWERKIQQINVSVNGTYIRSHHYQWQANAPSSGNFRLQLGLMYQW</sequence>
<name>A0A1H6ZN75_9BACT</name>
<keyword evidence="2" id="KW-1185">Reference proteome</keyword>
<reference evidence="2" key="1">
    <citation type="submission" date="2016-10" db="EMBL/GenBank/DDBJ databases">
        <authorList>
            <person name="Varghese N."/>
            <person name="Submissions S."/>
        </authorList>
    </citation>
    <scope>NUCLEOTIDE SEQUENCE [LARGE SCALE GENOMIC DNA]</scope>
    <source>
        <strain evidence="2">IBRC-M 10761</strain>
    </source>
</reference>
<accession>A0A1H6ZN75</accession>
<gene>
    <name evidence="1" type="ORF">SAMN05192553_104381</name>
</gene>